<dbReference type="Proteomes" id="UP001341245">
    <property type="component" value="Unassembled WGS sequence"/>
</dbReference>
<feature type="region of interest" description="Disordered" evidence="1">
    <location>
        <begin position="193"/>
        <end position="218"/>
    </location>
</feature>
<evidence type="ECO:0000256" key="1">
    <source>
        <dbReference type="SAM" id="MobiDB-lite"/>
    </source>
</evidence>
<protein>
    <submittedName>
        <fullName evidence="2">Uncharacterized protein</fullName>
    </submittedName>
</protein>
<reference evidence="2 3" key="1">
    <citation type="submission" date="2023-11" db="EMBL/GenBank/DDBJ databases">
        <title>Draft genome sequence and annotation of the polyextremotolerant black yeast-like fungus Aureobasidium pullulans NRRL 62042.</title>
        <authorList>
            <person name="Dielentheis-Frenken M.R.E."/>
            <person name="Wibberg D."/>
            <person name="Blank L.M."/>
            <person name="Tiso T."/>
        </authorList>
    </citation>
    <scope>NUCLEOTIDE SEQUENCE [LARGE SCALE GENOMIC DNA]</scope>
    <source>
        <strain evidence="2 3">NRRL 62042</strain>
    </source>
</reference>
<comment type="caution">
    <text evidence="2">The sequence shown here is derived from an EMBL/GenBank/DDBJ whole genome shotgun (WGS) entry which is preliminary data.</text>
</comment>
<evidence type="ECO:0000313" key="3">
    <source>
        <dbReference type="Proteomes" id="UP001341245"/>
    </source>
</evidence>
<dbReference type="EMBL" id="JASGXD010000001">
    <property type="protein sequence ID" value="KAK6008685.1"/>
    <property type="molecule type" value="Genomic_DNA"/>
</dbReference>
<evidence type="ECO:0000313" key="2">
    <source>
        <dbReference type="EMBL" id="KAK6008685.1"/>
    </source>
</evidence>
<gene>
    <name evidence="2" type="ORF">QM012_000588</name>
</gene>
<sequence length="281" mass="30984">MGAQSKVIDDVRGSVMDIALGSLRARKTPMLKVEGLSWILDENLRPAIIVGYGTDDPEKMSSIHHIIKFHVRNVPIFNVVSAMEDYAVKHTRVATPNVLIFDEKIPETNIKAARNYLCGQYRSFVVDVADAFRGRGFDVPVVDGFEREPAKKNKKKAKVIKKTKAAKPSNKRVRFQIVEDDEDGPVRCLTPIKKRASHEPESEPERTDSIMGESVSSPNFSYKETADGLALVVNPDTPVKSVEICHGLGTPPVSNDDTSCAPEGNWSSATCTAQNTLYEPC</sequence>
<proteinExistence type="predicted"/>
<keyword evidence="3" id="KW-1185">Reference proteome</keyword>
<name>A0ABR0TW41_AURPU</name>
<feature type="compositionally biased region" description="Basic and acidic residues" evidence="1">
    <location>
        <begin position="197"/>
        <end position="208"/>
    </location>
</feature>
<organism evidence="2 3">
    <name type="scientific">Aureobasidium pullulans</name>
    <name type="common">Black yeast</name>
    <name type="synonym">Pullularia pullulans</name>
    <dbReference type="NCBI Taxonomy" id="5580"/>
    <lineage>
        <taxon>Eukaryota</taxon>
        <taxon>Fungi</taxon>
        <taxon>Dikarya</taxon>
        <taxon>Ascomycota</taxon>
        <taxon>Pezizomycotina</taxon>
        <taxon>Dothideomycetes</taxon>
        <taxon>Dothideomycetidae</taxon>
        <taxon>Dothideales</taxon>
        <taxon>Saccotheciaceae</taxon>
        <taxon>Aureobasidium</taxon>
    </lineage>
</organism>
<accession>A0ABR0TW41</accession>